<dbReference type="RefSeq" id="WP_053768352.1">
    <property type="nucleotide sequence ID" value="NZ_LHCI01000106.1"/>
</dbReference>
<accession>A0A0M9AFG3</accession>
<dbReference type="GO" id="GO:0042450">
    <property type="term" value="P:L-arginine biosynthetic process via ornithine"/>
    <property type="evidence" value="ECO:0007669"/>
    <property type="project" value="InterPro"/>
</dbReference>
<dbReference type="InterPro" id="IPR024083">
    <property type="entry name" value="Fumarase/histidase_N"/>
</dbReference>
<evidence type="ECO:0000256" key="4">
    <source>
        <dbReference type="SAM" id="MobiDB-lite"/>
    </source>
</evidence>
<dbReference type="Gene3D" id="1.10.40.30">
    <property type="entry name" value="Fumarase/aspartase (C-terminal domain)"/>
    <property type="match status" value="1"/>
</dbReference>
<reference evidence="6 7" key="1">
    <citation type="submission" date="2015-07" db="EMBL/GenBank/DDBJ databases">
        <authorList>
            <person name="Noorani M."/>
        </authorList>
    </citation>
    <scope>NUCLEOTIDE SEQUENCE [LARGE SCALE GENOMIC DNA]</scope>
    <source>
        <strain evidence="7">ATCC 25104 / DSM 625 / JCM 10724 / NBRC 103206 / NCIMB 11243 / YT-1</strain>
    </source>
</reference>
<dbReference type="AlphaFoldDB" id="A0A0M9AFG3"/>
<dbReference type="Proteomes" id="UP000037685">
    <property type="component" value="Unassembled WGS sequence"/>
</dbReference>
<dbReference type="PRINTS" id="PR00149">
    <property type="entry name" value="FUMRATELYASE"/>
</dbReference>
<dbReference type="InterPro" id="IPR000362">
    <property type="entry name" value="Fumarate_lyase_fam"/>
</dbReference>
<feature type="region of interest" description="Disordered" evidence="4">
    <location>
        <begin position="453"/>
        <end position="474"/>
    </location>
</feature>
<dbReference type="InterPro" id="IPR009049">
    <property type="entry name" value="Argininosuccinate_lyase"/>
</dbReference>
<keyword evidence="3" id="KW-0055">Arginine biosynthesis</keyword>
<proteinExistence type="predicted"/>
<evidence type="ECO:0000313" key="6">
    <source>
        <dbReference type="EMBL" id="KOX90899.1"/>
    </source>
</evidence>
<dbReference type="Pfam" id="PF00206">
    <property type="entry name" value="Lyase_1"/>
    <property type="match status" value="1"/>
</dbReference>
<comment type="pathway">
    <text evidence="1">Amino-acid biosynthesis; L-arginine biosynthesis; L-arginine from L-ornithine and carbamoyl phosphate: step 3/3.</text>
</comment>
<dbReference type="GO" id="GO:0005829">
    <property type="term" value="C:cytosol"/>
    <property type="evidence" value="ECO:0007669"/>
    <property type="project" value="TreeGrafter"/>
</dbReference>
<dbReference type="InterPro" id="IPR022761">
    <property type="entry name" value="Fumarate_lyase_N"/>
</dbReference>
<dbReference type="PATRIC" id="fig|271.14.peg.2174"/>
<evidence type="ECO:0000256" key="3">
    <source>
        <dbReference type="ARBA" id="ARBA00022571"/>
    </source>
</evidence>
<dbReference type="InterPro" id="IPR008948">
    <property type="entry name" value="L-Aspartase-like"/>
</dbReference>
<evidence type="ECO:0000256" key="1">
    <source>
        <dbReference type="ARBA" id="ARBA00004941"/>
    </source>
</evidence>
<dbReference type="PRINTS" id="PR00145">
    <property type="entry name" value="ARGSUCLYASE"/>
</dbReference>
<dbReference type="EC" id="4.3.2.1" evidence="2"/>
<feature type="compositionally biased region" description="Basic and acidic residues" evidence="4">
    <location>
        <begin position="461"/>
        <end position="474"/>
    </location>
</feature>
<keyword evidence="6" id="KW-0456">Lyase</keyword>
<dbReference type="Gene3D" id="1.20.200.10">
    <property type="entry name" value="Fumarase/aspartase (Central domain)"/>
    <property type="match status" value="1"/>
</dbReference>
<protein>
    <recommendedName>
        <fullName evidence="2">argininosuccinate lyase</fullName>
        <ecNumber evidence="2">4.3.2.1</ecNumber>
    </recommendedName>
</protein>
<evidence type="ECO:0000313" key="7">
    <source>
        <dbReference type="Proteomes" id="UP000037685"/>
    </source>
</evidence>
<dbReference type="GO" id="GO:0004056">
    <property type="term" value="F:argininosuccinate lyase activity"/>
    <property type="evidence" value="ECO:0007669"/>
    <property type="project" value="UniProtKB-EC"/>
</dbReference>
<sequence>MGWHGVFRRWVLARHYRLAREALVPHFFDALTAYALELARLGLPHAKEAVAALRELRTLPLPSFTGEVEDVFFSIQAQLAEHWGEEVAGAVRRGLSRNDLDLTVFRAYLRDRTLALLGDLLRLRRAVLRLAARVEGVVVVLHTHHRPAQPSTLDHYLLGVESLLSRDTERLFRALSNVNRSPLGASALAGCPYPVDRRRLAALLGFEGPVENTLDAVASGDYALELAAALQALGASLSRLLTDLLFWAGRGAFLVGERLSQGSSFMPQKQNPVVLEHARIYAGRLMGSLEALAFLNHNTPFTDLNDHSTGVLEPLAAALEAGEAALELTRAALEEGAFVQEALMEELSPEVLASEAADLLVRKGIPLPEAHRRVRGALPGLRPELLGVDREELLAWMSLPAFLARREVLGGVGPKARAQALSRAKRRLKEDQKALAGLRARVRLARRWLQHLQPEEGQEGAEEKGQVEGKERQK</sequence>
<name>A0A0M9AFG3_THEAQ</name>
<dbReference type="PROSITE" id="PS00163">
    <property type="entry name" value="FUMARATE_LYASES"/>
    <property type="match status" value="1"/>
</dbReference>
<dbReference type="EMBL" id="LHCI01000106">
    <property type="protein sequence ID" value="KOX90899.1"/>
    <property type="molecule type" value="Genomic_DNA"/>
</dbReference>
<evidence type="ECO:0000259" key="5">
    <source>
        <dbReference type="Pfam" id="PF00206"/>
    </source>
</evidence>
<dbReference type="PANTHER" id="PTHR43814">
    <property type="entry name" value="ARGININOSUCCINATE LYASE"/>
    <property type="match status" value="1"/>
</dbReference>
<comment type="caution">
    <text evidence="6">The sequence shown here is derived from an EMBL/GenBank/DDBJ whole genome shotgun (WGS) entry which is preliminary data.</text>
</comment>
<evidence type="ECO:0000256" key="2">
    <source>
        <dbReference type="ARBA" id="ARBA00012338"/>
    </source>
</evidence>
<dbReference type="SUPFAM" id="SSF48557">
    <property type="entry name" value="L-aspartase-like"/>
    <property type="match status" value="1"/>
</dbReference>
<dbReference type="Gene3D" id="1.10.275.10">
    <property type="entry name" value="Fumarase/aspartase (N-terminal domain)"/>
    <property type="match status" value="1"/>
</dbReference>
<keyword evidence="3" id="KW-0028">Amino-acid biosynthesis</keyword>
<dbReference type="PANTHER" id="PTHR43814:SF1">
    <property type="entry name" value="ARGININOSUCCINATE LYASE"/>
    <property type="match status" value="1"/>
</dbReference>
<feature type="domain" description="Fumarate lyase N-terminal" evidence="5">
    <location>
        <begin position="75"/>
        <end position="287"/>
    </location>
</feature>
<dbReference type="UniPathway" id="UPA00068">
    <property type="reaction ID" value="UER00114"/>
</dbReference>
<organism evidence="6 7">
    <name type="scientific">Thermus aquaticus</name>
    <dbReference type="NCBI Taxonomy" id="271"/>
    <lineage>
        <taxon>Bacteria</taxon>
        <taxon>Thermotogati</taxon>
        <taxon>Deinococcota</taxon>
        <taxon>Deinococci</taxon>
        <taxon>Thermales</taxon>
        <taxon>Thermaceae</taxon>
        <taxon>Thermus</taxon>
    </lineage>
</organism>
<gene>
    <name evidence="6" type="primary">argH_2</name>
    <name evidence="6" type="ORF">BVI061214_02097</name>
</gene>
<dbReference type="InterPro" id="IPR020557">
    <property type="entry name" value="Fumarate_lyase_CS"/>
</dbReference>